<dbReference type="InterPro" id="IPR050146">
    <property type="entry name" value="Type-I_3-dehydroquinase"/>
</dbReference>
<dbReference type="NCBIfam" id="TIGR01093">
    <property type="entry name" value="aroD"/>
    <property type="match status" value="1"/>
</dbReference>
<protein>
    <recommendedName>
        <fullName evidence="5">3-dehydroquinate dehydratase</fullName>
        <shortName evidence="5">3-dehydroquinase</shortName>
        <ecNumber evidence="5">4.2.1.10</ecNumber>
    </recommendedName>
    <alternativeName>
        <fullName evidence="5">Type I DHQase</fullName>
    </alternativeName>
    <alternativeName>
        <fullName evidence="5">Type I dehydroquinase</fullName>
        <shortName evidence="5">DHQ1</shortName>
    </alternativeName>
</protein>
<comment type="similarity">
    <text evidence="5">Belongs to the type-I 3-dehydroquinase family.</text>
</comment>
<evidence type="ECO:0000256" key="2">
    <source>
        <dbReference type="ARBA" id="ARBA00023141"/>
    </source>
</evidence>
<evidence type="ECO:0000256" key="4">
    <source>
        <dbReference type="ARBA" id="ARBA00023270"/>
    </source>
</evidence>
<feature type="binding site" evidence="5">
    <location>
        <position position="237"/>
    </location>
    <ligand>
        <name>3-dehydroquinate</name>
        <dbReference type="ChEBI" id="CHEBI:32364"/>
    </ligand>
</feature>
<dbReference type="InterPro" id="IPR001381">
    <property type="entry name" value="DHquinase_I"/>
</dbReference>
<evidence type="ECO:0000313" key="7">
    <source>
        <dbReference type="Proteomes" id="UP001314261"/>
    </source>
</evidence>
<feature type="binding site" evidence="5">
    <location>
        <position position="83"/>
    </location>
    <ligand>
        <name>3-dehydroquinate</name>
        <dbReference type="ChEBI" id="CHEBI:32364"/>
    </ligand>
</feature>
<sequence>MSKELPIKNIILGKGSAKVALPLTSVDDAALVTDANNTAQASPDIVEWRIDFFKKWQEEQALSSAVQIIRQVMPETPLIATFRTKDEGGQFAIIPDDYEQLLIHLTTLDIDIIDVEIGKGPALVNKVIKKAHQAGKLIIASSHDFDKTPTAKQLAERFDEMAEAEADILKIATMANNSEDVLRTMSASEQAAKHHNQPVVSMAMGQIGTISRLATTVSKSAITFACLSQKEASAPGQVRINELRQIQNILEGKSHES</sequence>
<reference evidence="6 7" key="1">
    <citation type="submission" date="2023-10" db="EMBL/GenBank/DDBJ databases">
        <authorList>
            <person name="Botero Cardona J."/>
        </authorList>
    </citation>
    <scope>NUCLEOTIDE SEQUENCE [LARGE SCALE GENOMIC DNA]</scope>
    <source>
        <strain evidence="6 7">R-54839</strain>
    </source>
</reference>
<dbReference type="CDD" id="cd00502">
    <property type="entry name" value="DHQase_I"/>
    <property type="match status" value="1"/>
</dbReference>
<keyword evidence="3 5" id="KW-0456">Lyase</keyword>
<evidence type="ECO:0000256" key="1">
    <source>
        <dbReference type="ARBA" id="ARBA00001864"/>
    </source>
</evidence>
<dbReference type="EMBL" id="CAUZLR010000004">
    <property type="protein sequence ID" value="CAK1238901.1"/>
    <property type="molecule type" value="Genomic_DNA"/>
</dbReference>
<gene>
    <name evidence="5" type="primary">aroD</name>
    <name evidence="6" type="ORF">R54839_PPFHFPJH_00800</name>
</gene>
<dbReference type="InterPro" id="IPR013785">
    <property type="entry name" value="Aldolase_TIM"/>
</dbReference>
<comment type="function">
    <text evidence="5">Involved in the third step of the chorismate pathway, which leads to the biosynthesis of aromatic amino acids. Catalyzes the cis-dehydration of 3-dehydroquinate (DHQ) and introduces the first double bond of the aromatic ring to yield 3-dehydroshikimate.</text>
</comment>
<evidence type="ECO:0000256" key="3">
    <source>
        <dbReference type="ARBA" id="ARBA00023239"/>
    </source>
</evidence>
<feature type="active site" description="Schiff-base intermediate with substrate" evidence="5">
    <location>
        <position position="170"/>
    </location>
</feature>
<feature type="binding site" evidence="5">
    <location>
        <begin position="47"/>
        <end position="49"/>
    </location>
    <ligand>
        <name>3-dehydroquinate</name>
        <dbReference type="ChEBI" id="CHEBI:32364"/>
    </ligand>
</feature>
<dbReference type="RefSeq" id="WP_187753754.1">
    <property type="nucleotide sequence ID" value="NZ_CAUZLR010000004.1"/>
</dbReference>
<name>A0ABN9YSD3_9LACO</name>
<dbReference type="Gene3D" id="3.20.20.70">
    <property type="entry name" value="Aldolase class I"/>
    <property type="match status" value="1"/>
</dbReference>
<dbReference type="PANTHER" id="PTHR43699">
    <property type="entry name" value="3-DEHYDROQUINATE DEHYDRATASE"/>
    <property type="match status" value="1"/>
</dbReference>
<keyword evidence="2 5" id="KW-0057">Aromatic amino acid biosynthesis</keyword>
<comment type="subunit">
    <text evidence="5">Homodimer.</text>
</comment>
<evidence type="ECO:0000256" key="5">
    <source>
        <dbReference type="HAMAP-Rule" id="MF_00214"/>
    </source>
</evidence>
<dbReference type="Proteomes" id="UP001314261">
    <property type="component" value="Unassembled WGS sequence"/>
</dbReference>
<feature type="binding site" evidence="5">
    <location>
        <position position="233"/>
    </location>
    <ligand>
        <name>3-dehydroquinate</name>
        <dbReference type="ChEBI" id="CHEBI:32364"/>
    </ligand>
</feature>
<accession>A0ABN9YSD3</accession>
<comment type="caution">
    <text evidence="6">The sequence shown here is derived from an EMBL/GenBank/DDBJ whole genome shotgun (WGS) entry which is preliminary data.</text>
</comment>
<comment type="pathway">
    <text evidence="5">Metabolic intermediate biosynthesis; chorismate biosynthesis; chorismate from D-erythrose 4-phosphate and phosphoenolpyruvate: step 3/7.</text>
</comment>
<evidence type="ECO:0000313" key="6">
    <source>
        <dbReference type="EMBL" id="CAK1238901.1"/>
    </source>
</evidence>
<feature type="binding site" evidence="5">
    <location>
        <position position="212"/>
    </location>
    <ligand>
        <name>3-dehydroquinate</name>
        <dbReference type="ChEBI" id="CHEBI:32364"/>
    </ligand>
</feature>
<dbReference type="HAMAP" id="MF_00214">
    <property type="entry name" value="AroD"/>
    <property type="match status" value="1"/>
</dbReference>
<comment type="catalytic activity">
    <reaction evidence="1 5">
        <text>3-dehydroquinate = 3-dehydroshikimate + H2O</text>
        <dbReference type="Rhea" id="RHEA:21096"/>
        <dbReference type="ChEBI" id="CHEBI:15377"/>
        <dbReference type="ChEBI" id="CHEBI:16630"/>
        <dbReference type="ChEBI" id="CHEBI:32364"/>
        <dbReference type="EC" id="4.2.1.10"/>
    </reaction>
</comment>
<keyword evidence="5" id="KW-0028">Amino-acid biosynthesis</keyword>
<dbReference type="EC" id="4.2.1.10" evidence="5"/>
<dbReference type="SUPFAM" id="SSF51569">
    <property type="entry name" value="Aldolase"/>
    <property type="match status" value="1"/>
</dbReference>
<comment type="caution">
    <text evidence="5">Lacks conserved residue(s) required for the propagation of feature annotation.</text>
</comment>
<dbReference type="Pfam" id="PF01487">
    <property type="entry name" value="DHquinase_I"/>
    <property type="match status" value="1"/>
</dbReference>
<dbReference type="PANTHER" id="PTHR43699:SF1">
    <property type="entry name" value="3-DEHYDROQUINATE DEHYDRATASE"/>
    <property type="match status" value="1"/>
</dbReference>
<keyword evidence="7" id="KW-1185">Reference proteome</keyword>
<proteinExistence type="inferred from homology"/>
<keyword evidence="4 5" id="KW-0704">Schiff base</keyword>
<dbReference type="GO" id="GO:0003855">
    <property type="term" value="F:3-dehydroquinate dehydratase activity"/>
    <property type="evidence" value="ECO:0007669"/>
    <property type="project" value="UniProtKB-EC"/>
</dbReference>
<organism evidence="6 7">
    <name type="scientific">Fructobacillus fructosus</name>
    <dbReference type="NCBI Taxonomy" id="1631"/>
    <lineage>
        <taxon>Bacteria</taxon>
        <taxon>Bacillati</taxon>
        <taxon>Bacillota</taxon>
        <taxon>Bacilli</taxon>
        <taxon>Lactobacillales</taxon>
        <taxon>Lactobacillaceae</taxon>
        <taxon>Fructobacillus</taxon>
    </lineage>
</organism>
<feature type="active site" description="Proton donor/acceptor" evidence="5">
    <location>
        <position position="143"/>
    </location>
</feature>